<evidence type="ECO:0000313" key="2">
    <source>
        <dbReference type="EMBL" id="MBB4615479.1"/>
    </source>
</evidence>
<keyword evidence="3" id="KW-1185">Reference proteome</keyword>
<gene>
    <name evidence="2" type="ORF">GGR37_003775</name>
</gene>
<dbReference type="AlphaFoldDB" id="A0A7W7AFU6"/>
<dbReference type="Gene3D" id="3.40.50.720">
    <property type="entry name" value="NAD(P)-binding Rossmann-like Domain"/>
    <property type="match status" value="1"/>
</dbReference>
<sequence>MRLSGRRALVTGAGSGLGREIAQAWAREGTAVLCCDANLETASETAERIAEAGGAGAAIGMDVAKDGDIEAAVALCVEQFGGIDLVLNAAGIVRYQPIFETTRESFRQTIDVNLFGTFFVAQAAARQMVAQGTGGAIINIASIAGRHGAGMALQYSASKAAVINLTQSLAQAMIGHGINVNAIAPGYMQTAMWDQIKRTYAGGALGATGEDIDLNVCATIAAGRLGVPSDLCEAAIFLASEGARYVVGQTLNIDGGVEFN</sequence>
<name>A0A7W7AFU6_9SPHN</name>
<proteinExistence type="inferred from homology"/>
<dbReference type="NCBIfam" id="NF005559">
    <property type="entry name" value="PRK07231.1"/>
    <property type="match status" value="1"/>
</dbReference>
<dbReference type="PRINTS" id="PR00081">
    <property type="entry name" value="GDHRDH"/>
</dbReference>
<dbReference type="PANTHER" id="PTHR42760">
    <property type="entry name" value="SHORT-CHAIN DEHYDROGENASES/REDUCTASES FAMILY MEMBER"/>
    <property type="match status" value="1"/>
</dbReference>
<reference evidence="2 3" key="1">
    <citation type="submission" date="2020-08" db="EMBL/GenBank/DDBJ databases">
        <title>Genomic Encyclopedia of Type Strains, Phase IV (KMG-IV): sequencing the most valuable type-strain genomes for metagenomic binning, comparative biology and taxonomic classification.</title>
        <authorList>
            <person name="Goeker M."/>
        </authorList>
    </citation>
    <scope>NUCLEOTIDE SEQUENCE [LARGE SCALE GENOMIC DNA]</scope>
    <source>
        <strain evidence="2 3">DSM 17507</strain>
    </source>
</reference>
<comment type="caution">
    <text evidence="2">The sequence shown here is derived from an EMBL/GenBank/DDBJ whole genome shotgun (WGS) entry which is preliminary data.</text>
</comment>
<dbReference type="GO" id="GO:0016616">
    <property type="term" value="F:oxidoreductase activity, acting on the CH-OH group of donors, NAD or NADP as acceptor"/>
    <property type="evidence" value="ECO:0007669"/>
    <property type="project" value="TreeGrafter"/>
</dbReference>
<dbReference type="PROSITE" id="PS00061">
    <property type="entry name" value="ADH_SHORT"/>
    <property type="match status" value="1"/>
</dbReference>
<comment type="similarity">
    <text evidence="1">Belongs to the short-chain dehydrogenases/reductases (SDR) family.</text>
</comment>
<dbReference type="Proteomes" id="UP000538566">
    <property type="component" value="Unassembled WGS sequence"/>
</dbReference>
<evidence type="ECO:0000256" key="1">
    <source>
        <dbReference type="ARBA" id="ARBA00006484"/>
    </source>
</evidence>
<dbReference type="FunFam" id="3.40.50.720:FF:000084">
    <property type="entry name" value="Short-chain dehydrogenase reductase"/>
    <property type="match status" value="1"/>
</dbReference>
<dbReference type="OrthoDB" id="517007at2"/>
<dbReference type="PRINTS" id="PR00080">
    <property type="entry name" value="SDRFAMILY"/>
</dbReference>
<protein>
    <submittedName>
        <fullName evidence="2">NAD(P)-dependent dehydrogenase (Short-subunit alcohol dehydrogenase family)</fullName>
    </submittedName>
</protein>
<organism evidence="2 3">
    <name type="scientific">Novosphingobium taihuense</name>
    <dbReference type="NCBI Taxonomy" id="260085"/>
    <lineage>
        <taxon>Bacteria</taxon>
        <taxon>Pseudomonadati</taxon>
        <taxon>Pseudomonadota</taxon>
        <taxon>Alphaproteobacteria</taxon>
        <taxon>Sphingomonadales</taxon>
        <taxon>Sphingomonadaceae</taxon>
        <taxon>Novosphingobium</taxon>
    </lineage>
</organism>
<dbReference type="SUPFAM" id="SSF51735">
    <property type="entry name" value="NAD(P)-binding Rossmann-fold domains"/>
    <property type="match status" value="1"/>
</dbReference>
<dbReference type="InterPro" id="IPR002347">
    <property type="entry name" value="SDR_fam"/>
</dbReference>
<dbReference type="Pfam" id="PF13561">
    <property type="entry name" value="adh_short_C2"/>
    <property type="match status" value="1"/>
</dbReference>
<dbReference type="EMBL" id="JACHOA010000008">
    <property type="protein sequence ID" value="MBB4615479.1"/>
    <property type="molecule type" value="Genomic_DNA"/>
</dbReference>
<accession>A0A7W7AFU6</accession>
<evidence type="ECO:0000313" key="3">
    <source>
        <dbReference type="Proteomes" id="UP000538566"/>
    </source>
</evidence>
<dbReference type="InterPro" id="IPR036291">
    <property type="entry name" value="NAD(P)-bd_dom_sf"/>
</dbReference>
<dbReference type="InterPro" id="IPR020904">
    <property type="entry name" value="Sc_DH/Rdtase_CS"/>
</dbReference>
<dbReference type="RefSeq" id="WP_144907284.1">
    <property type="nucleotide sequence ID" value="NZ_JACHOA010000008.1"/>
</dbReference>